<evidence type="ECO:0000256" key="9">
    <source>
        <dbReference type="ARBA" id="ARBA00023175"/>
    </source>
</evidence>
<reference evidence="13" key="1">
    <citation type="submission" date="2020-11" db="EMBL/GenBank/DDBJ databases">
        <authorList>
            <person name="Tran Van P."/>
        </authorList>
    </citation>
    <scope>NUCLEOTIDE SEQUENCE</scope>
</reference>
<dbReference type="InterPro" id="IPR026983">
    <property type="entry name" value="DHC"/>
</dbReference>
<keyword evidence="6" id="KW-0243">Dynein</keyword>
<evidence type="ECO:0000256" key="1">
    <source>
        <dbReference type="ARBA" id="ARBA00004430"/>
    </source>
</evidence>
<dbReference type="Gene3D" id="1.20.58.1120">
    <property type="match status" value="1"/>
</dbReference>
<evidence type="ECO:0000256" key="5">
    <source>
        <dbReference type="ARBA" id="ARBA00022840"/>
    </source>
</evidence>
<dbReference type="FunFam" id="1.20.140.100:FF:000004">
    <property type="entry name" value="Dynein axonemal heavy chain 6"/>
    <property type="match status" value="1"/>
</dbReference>
<keyword evidence="10" id="KW-0206">Cytoskeleton</keyword>
<dbReference type="PANTHER" id="PTHR45703">
    <property type="entry name" value="DYNEIN HEAVY CHAIN"/>
    <property type="match status" value="1"/>
</dbReference>
<keyword evidence="7" id="KW-0175">Coiled coil</keyword>
<protein>
    <recommendedName>
        <fullName evidence="12">Dynein heavy chain linker domain-containing protein</fullName>
    </recommendedName>
</protein>
<organism evidence="13">
    <name type="scientific">Timema poppense</name>
    <name type="common">Walking stick</name>
    <dbReference type="NCBI Taxonomy" id="170557"/>
    <lineage>
        <taxon>Eukaryota</taxon>
        <taxon>Metazoa</taxon>
        <taxon>Ecdysozoa</taxon>
        <taxon>Arthropoda</taxon>
        <taxon>Hexapoda</taxon>
        <taxon>Insecta</taxon>
        <taxon>Pterygota</taxon>
        <taxon>Neoptera</taxon>
        <taxon>Polyneoptera</taxon>
        <taxon>Phasmatodea</taxon>
        <taxon>Timematodea</taxon>
        <taxon>Timematoidea</taxon>
        <taxon>Timematidae</taxon>
        <taxon>Timema</taxon>
    </lineage>
</organism>
<keyword evidence="4" id="KW-0547">Nucleotide-binding</keyword>
<evidence type="ECO:0000259" key="12">
    <source>
        <dbReference type="Pfam" id="PF08393"/>
    </source>
</evidence>
<keyword evidence="8" id="KW-0969">Cilium</keyword>
<dbReference type="GO" id="GO:0005930">
    <property type="term" value="C:axoneme"/>
    <property type="evidence" value="ECO:0007669"/>
    <property type="project" value="UniProtKB-SubCell"/>
</dbReference>
<dbReference type="GO" id="GO:0045505">
    <property type="term" value="F:dynein intermediate chain binding"/>
    <property type="evidence" value="ECO:0007669"/>
    <property type="project" value="InterPro"/>
</dbReference>
<keyword evidence="2" id="KW-0963">Cytoplasm</keyword>
<sequence length="674" mass="78002">MSHAVLTTEDIQLNSRVFLWPKDMESVLELSQTRLSHRREMVEQVLRNKRAEFDTKLVAHQKELEVFKRKDPPILTMDEMVDNVETVDYLVKLLQEDKREADAINAEEQLLDFDPSPFLVLQSMLTLIDPLEKLWHTVLNFHKSHEVWYYDSLLLSNDRLKPMSGDWAVTVGFLQESAITSVSIGGNKTTDFTNNNTSNKFLSIFCNVCDLGSFMVLDADEVKDEVEGMFRTLYKLAKTLYDIPGSKRVAEMVRAKVEKFRHFIPVLQIVCNKGLQDRHWKQMSKVVGIPLTPDPQATLSDMIEIGLPKFITKLEEISVAASKEYALERNLRKMKEEWDNIQFECVAYRDTGVEILSAVDDIQVMLDDHILKAQTMRGSPYVKAFETEMQLWEAKLISMQDILDSWLQCQVTWLYLEPIFSSEDIMRQMPDESKKFRTVDKQWRAIMNNTKKDKRVLVATDFKDMLLLLKENNSLLDEIQKGLNDYLEKKRLFFPRQFIIHWIRFFFLSNDELLEILSETKDPQRVQPHLKKCFEGINTLEFTAEQEIVAMVSAEKEVVSFSGTIIPADAKGMVEKWLAQVEEQMVQSMKDTCMEAIQAYFSTAKNKWLLDWPGQIVICAECVHWTAEVAQAIEDSTLPVSTTYHGCKSVRRGEEVEEALAVEVGGERWRLEAL</sequence>
<dbReference type="GO" id="GO:0007018">
    <property type="term" value="P:microtubule-based movement"/>
    <property type="evidence" value="ECO:0007669"/>
    <property type="project" value="InterPro"/>
</dbReference>
<dbReference type="InterPro" id="IPR042228">
    <property type="entry name" value="Dynein_linker_3"/>
</dbReference>
<name>A0A7R9CWX4_TIMPO</name>
<dbReference type="EMBL" id="OD001732">
    <property type="protein sequence ID" value="CAD7402964.1"/>
    <property type="molecule type" value="Genomic_DNA"/>
</dbReference>
<keyword evidence="9" id="KW-0505">Motor protein</keyword>
<evidence type="ECO:0000256" key="7">
    <source>
        <dbReference type="ARBA" id="ARBA00023054"/>
    </source>
</evidence>
<keyword evidence="3" id="KW-0493">Microtubule</keyword>
<evidence type="ECO:0000256" key="8">
    <source>
        <dbReference type="ARBA" id="ARBA00023069"/>
    </source>
</evidence>
<evidence type="ECO:0000313" key="13">
    <source>
        <dbReference type="EMBL" id="CAD7402964.1"/>
    </source>
</evidence>
<dbReference type="Pfam" id="PF08393">
    <property type="entry name" value="DHC_N2"/>
    <property type="match status" value="1"/>
</dbReference>
<dbReference type="GO" id="GO:0030286">
    <property type="term" value="C:dynein complex"/>
    <property type="evidence" value="ECO:0007669"/>
    <property type="project" value="UniProtKB-KW"/>
</dbReference>
<evidence type="ECO:0000256" key="3">
    <source>
        <dbReference type="ARBA" id="ARBA00022701"/>
    </source>
</evidence>
<dbReference type="PANTHER" id="PTHR45703:SF1">
    <property type="entry name" value="DYNEINS HEAVY CHAIN"/>
    <property type="match status" value="1"/>
</dbReference>
<evidence type="ECO:0000256" key="6">
    <source>
        <dbReference type="ARBA" id="ARBA00023017"/>
    </source>
</evidence>
<gene>
    <name evidence="13" type="ORF">TPSB3V08_LOCUS3832</name>
</gene>
<dbReference type="AlphaFoldDB" id="A0A7R9CWX4"/>
<dbReference type="GO" id="GO:0051959">
    <property type="term" value="F:dynein light intermediate chain binding"/>
    <property type="evidence" value="ECO:0007669"/>
    <property type="project" value="InterPro"/>
</dbReference>
<dbReference type="FunFam" id="1.10.287.2620:FF:000002">
    <property type="entry name" value="Dynein heavy chain 2, axonemal"/>
    <property type="match status" value="1"/>
</dbReference>
<feature type="domain" description="Dynein heavy chain linker" evidence="12">
    <location>
        <begin position="212"/>
        <end position="595"/>
    </location>
</feature>
<dbReference type="GO" id="GO:0005874">
    <property type="term" value="C:microtubule"/>
    <property type="evidence" value="ECO:0007669"/>
    <property type="project" value="UniProtKB-KW"/>
</dbReference>
<dbReference type="FunFam" id="3.20.180.20:FF:000003">
    <property type="entry name" value="Dynein heavy chain 12, axonemal"/>
    <property type="match status" value="1"/>
</dbReference>
<dbReference type="Gene3D" id="3.20.180.20">
    <property type="entry name" value="Dynein heavy chain, N-terminal domain 2"/>
    <property type="match status" value="1"/>
</dbReference>
<comment type="subcellular location">
    <subcellularLocation>
        <location evidence="1">Cytoplasm</location>
        <location evidence="1">Cytoskeleton</location>
        <location evidence="1">Cilium axoneme</location>
    </subcellularLocation>
</comment>
<dbReference type="InterPro" id="IPR042222">
    <property type="entry name" value="Dynein_2_N"/>
</dbReference>
<dbReference type="Gene3D" id="1.20.140.100">
    <property type="entry name" value="Dynein heavy chain, N-terminal domain 2"/>
    <property type="match status" value="1"/>
</dbReference>
<evidence type="ECO:0000256" key="11">
    <source>
        <dbReference type="ARBA" id="ARBA00023273"/>
    </source>
</evidence>
<proteinExistence type="predicted"/>
<keyword evidence="11" id="KW-0966">Cell projection</keyword>
<keyword evidence="5" id="KW-0067">ATP-binding</keyword>
<dbReference type="InterPro" id="IPR013602">
    <property type="entry name" value="Dynein_heavy_linker"/>
</dbReference>
<dbReference type="GO" id="GO:0005524">
    <property type="term" value="F:ATP binding"/>
    <property type="evidence" value="ECO:0007669"/>
    <property type="project" value="UniProtKB-KW"/>
</dbReference>
<evidence type="ECO:0000256" key="10">
    <source>
        <dbReference type="ARBA" id="ARBA00023212"/>
    </source>
</evidence>
<evidence type="ECO:0000256" key="4">
    <source>
        <dbReference type="ARBA" id="ARBA00022741"/>
    </source>
</evidence>
<evidence type="ECO:0000256" key="2">
    <source>
        <dbReference type="ARBA" id="ARBA00022490"/>
    </source>
</evidence>
<accession>A0A7R9CWX4</accession>
<dbReference type="Gene3D" id="1.10.287.2620">
    <property type="match status" value="1"/>
</dbReference>